<evidence type="ECO:0000256" key="2">
    <source>
        <dbReference type="ARBA" id="ARBA00011018"/>
    </source>
</evidence>
<dbReference type="InterPro" id="IPR018089">
    <property type="entry name" value="OMPdecase_AS"/>
</dbReference>
<dbReference type="NCBIfam" id="TIGR01740">
    <property type="entry name" value="pyrF"/>
    <property type="match status" value="1"/>
</dbReference>
<dbReference type="Gene3D" id="3.20.20.70">
    <property type="entry name" value="Aldolase class I"/>
    <property type="match status" value="1"/>
</dbReference>
<protein>
    <recommendedName>
        <fullName evidence="4 10">Orotidine 5'-phosphate decarboxylase</fullName>
        <ecNumber evidence="3 10">4.1.1.23</ecNumber>
    </recommendedName>
</protein>
<feature type="active site" description="For OMPdecase activity" evidence="8">
    <location>
        <position position="93"/>
    </location>
</feature>
<dbReference type="GO" id="GO:0004588">
    <property type="term" value="F:orotate phosphoribosyltransferase activity"/>
    <property type="evidence" value="ECO:0007669"/>
    <property type="project" value="TreeGrafter"/>
</dbReference>
<dbReference type="InterPro" id="IPR001754">
    <property type="entry name" value="OMPdeCOase_dom"/>
</dbReference>
<dbReference type="AlphaFoldDB" id="A0A9P6X634"/>
<feature type="active site" description="For OMPdecase activity" evidence="8">
    <location>
        <position position="96"/>
    </location>
</feature>
<comment type="catalytic activity">
    <reaction evidence="10">
        <text>orotidine 5'-phosphate + H(+) = UMP + CO2</text>
        <dbReference type="Rhea" id="RHEA:11596"/>
        <dbReference type="ChEBI" id="CHEBI:15378"/>
        <dbReference type="ChEBI" id="CHEBI:16526"/>
        <dbReference type="ChEBI" id="CHEBI:57538"/>
        <dbReference type="ChEBI" id="CHEBI:57865"/>
        <dbReference type="EC" id="4.1.1.23"/>
    </reaction>
</comment>
<keyword evidence="5 10" id="KW-0210">Decarboxylase</keyword>
<proteinExistence type="inferred from homology"/>
<dbReference type="GO" id="GO:0006207">
    <property type="term" value="P:'de novo' pyrimidine nucleobase biosynthetic process"/>
    <property type="evidence" value="ECO:0007669"/>
    <property type="project" value="InterPro"/>
</dbReference>
<dbReference type="GO" id="GO:0004590">
    <property type="term" value="F:orotidine-5'-phosphate decarboxylase activity"/>
    <property type="evidence" value="ECO:0007669"/>
    <property type="project" value="UniProtKB-EC"/>
</dbReference>
<evidence type="ECO:0000256" key="4">
    <source>
        <dbReference type="ARBA" id="ARBA00021923"/>
    </source>
</evidence>
<evidence type="ECO:0000256" key="6">
    <source>
        <dbReference type="ARBA" id="ARBA00022975"/>
    </source>
</evidence>
<dbReference type="PANTHER" id="PTHR19278">
    <property type="entry name" value="OROTATE PHOSPHORIBOSYLTRANSFERASE"/>
    <property type="match status" value="1"/>
</dbReference>
<feature type="binding site" evidence="9">
    <location>
        <position position="151"/>
    </location>
    <ligand>
        <name>substrate</name>
    </ligand>
</feature>
<dbReference type="PROSITE" id="PS00156">
    <property type="entry name" value="OMPDECASE"/>
    <property type="match status" value="1"/>
</dbReference>
<evidence type="ECO:0000313" key="13">
    <source>
        <dbReference type="Proteomes" id="UP000716291"/>
    </source>
</evidence>
<dbReference type="InterPro" id="IPR011060">
    <property type="entry name" value="RibuloseP-bd_barrel"/>
</dbReference>
<evidence type="ECO:0000256" key="3">
    <source>
        <dbReference type="ARBA" id="ARBA00012321"/>
    </source>
</evidence>
<dbReference type="SUPFAM" id="SSF51366">
    <property type="entry name" value="Ribulose-phoshate binding barrel"/>
    <property type="match status" value="1"/>
</dbReference>
<organism evidence="12 13">
    <name type="scientific">Rhizopus oryzae</name>
    <name type="common">Mucormycosis agent</name>
    <name type="synonym">Rhizopus arrhizus var. delemar</name>
    <dbReference type="NCBI Taxonomy" id="64495"/>
    <lineage>
        <taxon>Eukaryota</taxon>
        <taxon>Fungi</taxon>
        <taxon>Fungi incertae sedis</taxon>
        <taxon>Mucoromycota</taxon>
        <taxon>Mucoromycotina</taxon>
        <taxon>Mucoromycetes</taxon>
        <taxon>Mucorales</taxon>
        <taxon>Mucorineae</taxon>
        <taxon>Rhizopodaceae</taxon>
        <taxon>Rhizopus</taxon>
    </lineage>
</organism>
<feature type="active site" description="For OMPdecase activity" evidence="8">
    <location>
        <position position="91"/>
    </location>
</feature>
<evidence type="ECO:0000256" key="7">
    <source>
        <dbReference type="ARBA" id="ARBA00023239"/>
    </source>
</evidence>
<reference evidence="12" key="1">
    <citation type="journal article" date="2020" name="Microb. Genom.">
        <title>Genetic diversity of clinical and environmental Mucorales isolates obtained from an investigation of mucormycosis cases among solid organ transplant recipients.</title>
        <authorList>
            <person name="Nguyen M.H."/>
            <person name="Kaul D."/>
            <person name="Muto C."/>
            <person name="Cheng S.J."/>
            <person name="Richter R.A."/>
            <person name="Bruno V.M."/>
            <person name="Liu G."/>
            <person name="Beyhan S."/>
            <person name="Sundermann A.J."/>
            <person name="Mounaud S."/>
            <person name="Pasculle A.W."/>
            <person name="Nierman W.C."/>
            <person name="Driscoll E."/>
            <person name="Cumbie R."/>
            <person name="Clancy C.J."/>
            <person name="Dupont C.L."/>
        </authorList>
    </citation>
    <scope>NUCLEOTIDE SEQUENCE</scope>
    <source>
        <strain evidence="12">GL11</strain>
    </source>
</reference>
<dbReference type="PANTHER" id="PTHR19278:SF9">
    <property type="entry name" value="URIDINE 5'-MONOPHOSPHATE SYNTHASE"/>
    <property type="match status" value="1"/>
</dbReference>
<feature type="domain" description="Orotidine 5'-phosphate decarboxylase" evidence="11">
    <location>
        <begin position="32"/>
        <end position="248"/>
    </location>
</feature>
<evidence type="ECO:0000256" key="5">
    <source>
        <dbReference type="ARBA" id="ARBA00022793"/>
    </source>
</evidence>
<dbReference type="EMBL" id="JAANQT010001221">
    <property type="protein sequence ID" value="KAG1306041.1"/>
    <property type="molecule type" value="Genomic_DNA"/>
</dbReference>
<evidence type="ECO:0000313" key="12">
    <source>
        <dbReference type="EMBL" id="KAG1306041.1"/>
    </source>
</evidence>
<dbReference type="SMART" id="SM00934">
    <property type="entry name" value="OMPdecase"/>
    <property type="match status" value="1"/>
</dbReference>
<evidence type="ECO:0000256" key="1">
    <source>
        <dbReference type="ARBA" id="ARBA00004861"/>
    </source>
</evidence>
<evidence type="ECO:0000256" key="8">
    <source>
        <dbReference type="PIRSR" id="PIRSR614732-1"/>
    </source>
</evidence>
<dbReference type="OrthoDB" id="10263753at2759"/>
<feature type="binding site" evidence="9">
    <location>
        <position position="211"/>
    </location>
    <ligand>
        <name>substrate</name>
    </ligand>
</feature>
<sequence>MNTYKPYSERAKQHSNACARSLLELMERKQTNLSVAVDVTTKKELISIADAIGPYICVLKTHIDIVEDFDADLIQQLQELAKKHDFLFFEDRKFADIGNTVKHQYANGVYKIASWSHITNAHTVPGEGIIKGLAEVGLPLGRGLLLLAEMSSKGALTKGSYTTDSVEMARRNKDFVFGFIAQNKMNQYDDEDFIVMSPGVGLDVKGDGLGQQYRTPREVIVESGADVIIVGRGIYGQPDKLVEQAQRYRQAGWDAYLERLALHNK</sequence>
<dbReference type="Pfam" id="PF00215">
    <property type="entry name" value="OMPdecase"/>
    <property type="match status" value="1"/>
</dbReference>
<dbReference type="EC" id="4.1.1.23" evidence="3 10"/>
<evidence type="ECO:0000256" key="9">
    <source>
        <dbReference type="PIRSR" id="PIRSR614732-2"/>
    </source>
</evidence>
<comment type="pathway">
    <text evidence="1 10">Pyrimidine metabolism; UMP biosynthesis via de novo pathway; UMP from orotate: step 2/2.</text>
</comment>
<dbReference type="CDD" id="cd04725">
    <property type="entry name" value="OMP_decarboxylase_like"/>
    <property type="match status" value="1"/>
</dbReference>
<comment type="similarity">
    <text evidence="2 10">Belongs to the OMP decarboxylase family.</text>
</comment>
<accession>A0A9P6X634</accession>
<evidence type="ECO:0000256" key="10">
    <source>
        <dbReference type="RuleBase" id="RU000512"/>
    </source>
</evidence>
<feature type="binding site" evidence="9">
    <location>
        <position position="231"/>
    </location>
    <ligand>
        <name>substrate</name>
    </ligand>
</feature>
<feature type="binding site" evidence="9">
    <location>
        <position position="38"/>
    </location>
    <ligand>
        <name>substrate</name>
    </ligand>
</feature>
<dbReference type="Proteomes" id="UP000716291">
    <property type="component" value="Unassembled WGS sequence"/>
</dbReference>
<dbReference type="InterPro" id="IPR013785">
    <property type="entry name" value="Aldolase_TIM"/>
</dbReference>
<dbReference type="InterPro" id="IPR014732">
    <property type="entry name" value="OMPdecase"/>
</dbReference>
<name>A0A9P6X634_RHIOR</name>
<feature type="binding site" evidence="9">
    <location>
        <position position="60"/>
    </location>
    <ligand>
        <name>substrate</name>
    </ligand>
</feature>
<feature type="binding site" evidence="9">
    <location>
        <position position="232"/>
    </location>
    <ligand>
        <name>substrate</name>
    </ligand>
</feature>
<keyword evidence="6 10" id="KW-0665">Pyrimidine biosynthesis</keyword>
<comment type="caution">
    <text evidence="12">The sequence shown here is derived from an EMBL/GenBank/DDBJ whole genome shotgun (WGS) entry which is preliminary data.</text>
</comment>
<dbReference type="FunFam" id="3.20.20.70:FF:000114">
    <property type="entry name" value="Decarboxylase,orotidine phosphate"/>
    <property type="match status" value="1"/>
</dbReference>
<keyword evidence="7 10" id="KW-0456">Lyase</keyword>
<dbReference type="GO" id="GO:0044205">
    <property type="term" value="P:'de novo' UMP biosynthetic process"/>
    <property type="evidence" value="ECO:0007669"/>
    <property type="project" value="InterPro"/>
</dbReference>
<gene>
    <name evidence="12" type="ORF">G6F64_007899</name>
</gene>
<keyword evidence="13" id="KW-1185">Reference proteome</keyword>
<evidence type="ECO:0000259" key="11">
    <source>
        <dbReference type="SMART" id="SM00934"/>
    </source>
</evidence>